<accession>A0A558DLS6</accession>
<name>A0A558DLS6_9PSEU</name>
<keyword evidence="2" id="KW-1185">Reference proteome</keyword>
<dbReference type="OrthoDB" id="4144896at2"/>
<reference evidence="1 2" key="2">
    <citation type="submission" date="2019-08" db="EMBL/GenBank/DDBJ databases">
        <title>Amycolatopsis acidicola sp. nov., isolated from peat swamp forest soil.</title>
        <authorList>
            <person name="Srisuk N."/>
        </authorList>
    </citation>
    <scope>NUCLEOTIDE SEQUENCE [LARGE SCALE GENOMIC DNA]</scope>
    <source>
        <strain evidence="1 2">TBRC 6029</strain>
    </source>
</reference>
<evidence type="ECO:0000313" key="2">
    <source>
        <dbReference type="Proteomes" id="UP000320011"/>
    </source>
</evidence>
<comment type="caution">
    <text evidence="1">The sequence shown here is derived from an EMBL/GenBank/DDBJ whole genome shotgun (WGS) entry which is preliminary data.</text>
</comment>
<dbReference type="RefSeq" id="WP_144585193.1">
    <property type="nucleotide sequence ID" value="NZ_VJWX01000007.1"/>
</dbReference>
<proteinExistence type="predicted"/>
<dbReference type="AlphaFoldDB" id="A0A558DLS6"/>
<dbReference type="Proteomes" id="UP000320011">
    <property type="component" value="Unassembled WGS sequence"/>
</dbReference>
<evidence type="ECO:0000313" key="1">
    <source>
        <dbReference type="EMBL" id="TVT61967.1"/>
    </source>
</evidence>
<gene>
    <name evidence="1" type="ORF">FNH05_01670</name>
</gene>
<reference evidence="1 2" key="1">
    <citation type="submission" date="2019-07" db="EMBL/GenBank/DDBJ databases">
        <authorList>
            <person name="Duangmal K."/>
            <person name="Teo W.F.A."/>
        </authorList>
    </citation>
    <scope>NUCLEOTIDE SEQUENCE [LARGE SCALE GENOMIC DNA]</scope>
    <source>
        <strain evidence="1 2">TBRC 6029</strain>
    </source>
</reference>
<protein>
    <recommendedName>
        <fullName evidence="3">ImmA/IrrE family metallo-endopeptidase</fullName>
    </recommendedName>
</protein>
<organism evidence="1 2">
    <name type="scientific">Amycolatopsis rhizosphaerae</name>
    <dbReference type="NCBI Taxonomy" id="2053003"/>
    <lineage>
        <taxon>Bacteria</taxon>
        <taxon>Bacillati</taxon>
        <taxon>Actinomycetota</taxon>
        <taxon>Actinomycetes</taxon>
        <taxon>Pseudonocardiales</taxon>
        <taxon>Pseudonocardiaceae</taxon>
        <taxon>Amycolatopsis</taxon>
    </lineage>
</organism>
<dbReference type="EMBL" id="VJWX01000007">
    <property type="protein sequence ID" value="TVT61967.1"/>
    <property type="molecule type" value="Genomic_DNA"/>
</dbReference>
<evidence type="ECO:0008006" key="3">
    <source>
        <dbReference type="Google" id="ProtNLM"/>
    </source>
</evidence>
<sequence length="174" mass="18900">MISTLPIPRPFDLDRFLEALAEERGKRIKLVLSRLGPDQPCGMLISTTEADYIYCAVNVPPLQSQHVVMHEVGHLLFNHGTARSGFGETPRVAGADALAVLLPNLSPELVQRILGRTIYASDQEREAELFASLVLTRISGAKEVYSGPPPDSPVDLALLESAFGHPVRPGSRHG</sequence>